<keyword evidence="2" id="KW-1185">Reference proteome</keyword>
<proteinExistence type="predicted"/>
<evidence type="ECO:0000313" key="2">
    <source>
        <dbReference type="Proteomes" id="UP001239111"/>
    </source>
</evidence>
<name>A0ACC2N9D3_9HYME</name>
<dbReference type="EMBL" id="CM056744">
    <property type="protein sequence ID" value="KAJ8666255.1"/>
    <property type="molecule type" value="Genomic_DNA"/>
</dbReference>
<sequence length="136" mass="15889">MMPFLFTGLKSIVDNLMQRIVRPEIIARHHDPWKIDLEDKNNLLSAGHINIGHKTRAALMKIKSLEQEEQTAFQNECRPIIKAILKKILEESPLKYDFVRLVISEREKVFKAHLTKILEIFVDCERLDGLEADRIE</sequence>
<protein>
    <submittedName>
        <fullName evidence="1">Uncharacterized protein</fullName>
    </submittedName>
</protein>
<organism evidence="1 2">
    <name type="scientific">Eretmocerus hayati</name>
    <dbReference type="NCBI Taxonomy" id="131215"/>
    <lineage>
        <taxon>Eukaryota</taxon>
        <taxon>Metazoa</taxon>
        <taxon>Ecdysozoa</taxon>
        <taxon>Arthropoda</taxon>
        <taxon>Hexapoda</taxon>
        <taxon>Insecta</taxon>
        <taxon>Pterygota</taxon>
        <taxon>Neoptera</taxon>
        <taxon>Endopterygota</taxon>
        <taxon>Hymenoptera</taxon>
        <taxon>Apocrita</taxon>
        <taxon>Proctotrupomorpha</taxon>
        <taxon>Chalcidoidea</taxon>
        <taxon>Aphelinidae</taxon>
        <taxon>Aphelininae</taxon>
        <taxon>Eretmocerus</taxon>
    </lineage>
</organism>
<comment type="caution">
    <text evidence="1">The sequence shown here is derived from an EMBL/GenBank/DDBJ whole genome shotgun (WGS) entry which is preliminary data.</text>
</comment>
<accession>A0ACC2N9D3</accession>
<reference evidence="1" key="1">
    <citation type="submission" date="2023-04" db="EMBL/GenBank/DDBJ databases">
        <title>A chromosome-level genome assembly of the parasitoid wasp Eretmocerus hayati.</title>
        <authorList>
            <person name="Zhong Y."/>
            <person name="Liu S."/>
            <person name="Liu Y."/>
        </authorList>
    </citation>
    <scope>NUCLEOTIDE SEQUENCE</scope>
    <source>
        <strain evidence="1">ZJU_SS_LIU_2023</strain>
    </source>
</reference>
<gene>
    <name evidence="1" type="ORF">QAD02_007917</name>
</gene>
<dbReference type="Proteomes" id="UP001239111">
    <property type="component" value="Chromosome 4"/>
</dbReference>
<evidence type="ECO:0000313" key="1">
    <source>
        <dbReference type="EMBL" id="KAJ8666255.1"/>
    </source>
</evidence>